<accession>A0A803QVM3</accession>
<sequence>MAEIKEVNQAAYNWLVAKPPTEWTKAYFLEDVKCDVLLNNLCESFNNAILDARDKPIITLLEKLRYWLMCRFQKKTESVKKWKEEYGRNIWKIMEQNKKIASNYLVTQSIEVTFQVDCPGTVSYAVNLIEKPATAEGTN</sequence>
<protein>
    <submittedName>
        <fullName evidence="1">Uncharacterized protein</fullName>
    </submittedName>
</protein>
<keyword evidence="2" id="KW-1185">Reference proteome</keyword>
<reference evidence="1" key="2">
    <citation type="submission" date="2021-03" db="UniProtKB">
        <authorList>
            <consortium name="EnsemblPlants"/>
        </authorList>
    </citation>
    <scope>IDENTIFICATION</scope>
</reference>
<dbReference type="PANTHER" id="PTHR31973">
    <property type="entry name" value="POLYPROTEIN, PUTATIVE-RELATED"/>
    <property type="match status" value="1"/>
</dbReference>
<dbReference type="OMA" id="KEYARDC"/>
<dbReference type="EnsemblPlants" id="novel_model_1930_5bd9a17a">
    <property type="protein sequence ID" value="cds.novel_model_1930_5bd9a17a"/>
    <property type="gene ID" value="novel_gene_1062_5bd9a17a"/>
</dbReference>
<dbReference type="Proteomes" id="UP000596661">
    <property type="component" value="Chromosome 1"/>
</dbReference>
<dbReference type="PANTHER" id="PTHR31973:SF191">
    <property type="entry name" value="OS05G0489400 PROTEIN"/>
    <property type="match status" value="1"/>
</dbReference>
<organism evidence="1 2">
    <name type="scientific">Cannabis sativa</name>
    <name type="common">Hemp</name>
    <name type="synonym">Marijuana</name>
    <dbReference type="NCBI Taxonomy" id="3483"/>
    <lineage>
        <taxon>Eukaryota</taxon>
        <taxon>Viridiplantae</taxon>
        <taxon>Streptophyta</taxon>
        <taxon>Embryophyta</taxon>
        <taxon>Tracheophyta</taxon>
        <taxon>Spermatophyta</taxon>
        <taxon>Magnoliopsida</taxon>
        <taxon>eudicotyledons</taxon>
        <taxon>Gunneridae</taxon>
        <taxon>Pentapetalae</taxon>
        <taxon>rosids</taxon>
        <taxon>fabids</taxon>
        <taxon>Rosales</taxon>
        <taxon>Cannabaceae</taxon>
        <taxon>Cannabis</taxon>
    </lineage>
</organism>
<name>A0A803QVM3_CANSA</name>
<dbReference type="Gramene" id="novel_model_1930_5bd9a17a">
    <property type="protein sequence ID" value="cds.novel_model_1930_5bd9a17a"/>
    <property type="gene ID" value="novel_gene_1062_5bd9a17a"/>
</dbReference>
<reference evidence="1" key="1">
    <citation type="submission" date="2018-11" db="EMBL/GenBank/DDBJ databases">
        <authorList>
            <person name="Grassa J C."/>
        </authorList>
    </citation>
    <scope>NUCLEOTIDE SEQUENCE [LARGE SCALE GENOMIC DNA]</scope>
</reference>
<evidence type="ECO:0000313" key="2">
    <source>
        <dbReference type="Proteomes" id="UP000596661"/>
    </source>
</evidence>
<evidence type="ECO:0000313" key="1">
    <source>
        <dbReference type="EnsemblPlants" id="cds.novel_model_1930_5bd9a17a"/>
    </source>
</evidence>
<dbReference type="AlphaFoldDB" id="A0A803QVM3"/>
<proteinExistence type="predicted"/>
<dbReference type="EMBL" id="UZAU01000059">
    <property type="status" value="NOT_ANNOTATED_CDS"/>
    <property type="molecule type" value="Genomic_DNA"/>
</dbReference>